<dbReference type="OrthoDB" id="893392at2"/>
<accession>A0A1I7KT50</accession>
<name>A0A1I7KT50_9BACT</name>
<gene>
    <name evidence="1" type="ORF">SAMN04487941_4074</name>
</gene>
<protein>
    <submittedName>
        <fullName evidence="1">Uncharacterized protein</fullName>
    </submittedName>
</protein>
<dbReference type="AlphaFoldDB" id="A0A1I7KT50"/>
<reference evidence="2" key="1">
    <citation type="submission" date="2016-10" db="EMBL/GenBank/DDBJ databases">
        <authorList>
            <person name="Varghese N."/>
        </authorList>
    </citation>
    <scope>NUCLEOTIDE SEQUENCE [LARGE SCALE GENOMIC DNA]</scope>
    <source>
        <strain evidence="2">DSM 18820</strain>
    </source>
</reference>
<dbReference type="EMBL" id="FPCA01000008">
    <property type="protein sequence ID" value="SFV00585.1"/>
    <property type="molecule type" value="Genomic_DNA"/>
</dbReference>
<sequence length="145" mass="16847">MRLKGNLSQIKNSRDNQNVDVELYIDKIEYITNKKDGRYTQPFEFVDELDTPLVLTGDCLARVQDKHLEEGEFAYQVYDKVEGEYVLNPDKYLELTVAYDFDADLTILTAAYYTVTVSNEEFKDIKAERSKEKKQKKGKGRKGRS</sequence>
<keyword evidence="2" id="KW-1185">Reference proteome</keyword>
<proteinExistence type="predicted"/>
<organism evidence="1 2">
    <name type="scientific">Pontibacter akesuensis</name>
    <dbReference type="NCBI Taxonomy" id="388950"/>
    <lineage>
        <taxon>Bacteria</taxon>
        <taxon>Pseudomonadati</taxon>
        <taxon>Bacteroidota</taxon>
        <taxon>Cytophagia</taxon>
        <taxon>Cytophagales</taxon>
        <taxon>Hymenobacteraceae</taxon>
        <taxon>Pontibacter</taxon>
    </lineage>
</organism>
<evidence type="ECO:0000313" key="2">
    <source>
        <dbReference type="Proteomes" id="UP000182491"/>
    </source>
</evidence>
<dbReference type="RefSeq" id="WP_068839096.1">
    <property type="nucleotide sequence ID" value="NZ_BMXC01000007.1"/>
</dbReference>
<dbReference type="Proteomes" id="UP000182491">
    <property type="component" value="Unassembled WGS sequence"/>
</dbReference>
<evidence type="ECO:0000313" key="1">
    <source>
        <dbReference type="EMBL" id="SFV00585.1"/>
    </source>
</evidence>